<evidence type="ECO:0000256" key="1">
    <source>
        <dbReference type="SAM" id="MobiDB-lite"/>
    </source>
</evidence>
<keyword evidence="3" id="KW-1185">Reference proteome</keyword>
<feature type="compositionally biased region" description="Polar residues" evidence="1">
    <location>
        <begin position="245"/>
        <end position="254"/>
    </location>
</feature>
<gene>
    <name evidence="2" type="ORF">TRUGW13939_08378</name>
</gene>
<protein>
    <submittedName>
        <fullName evidence="2">Uncharacterized protein</fullName>
    </submittedName>
</protein>
<dbReference type="RefSeq" id="XP_035347406.1">
    <property type="nucleotide sequence ID" value="XM_035491513.1"/>
</dbReference>
<dbReference type="GeneID" id="55995867"/>
<accession>A0A7H8R679</accession>
<organism evidence="2 3">
    <name type="scientific">Talaromyces rugulosus</name>
    <name type="common">Penicillium rugulosum</name>
    <dbReference type="NCBI Taxonomy" id="121627"/>
    <lineage>
        <taxon>Eukaryota</taxon>
        <taxon>Fungi</taxon>
        <taxon>Dikarya</taxon>
        <taxon>Ascomycota</taxon>
        <taxon>Pezizomycotina</taxon>
        <taxon>Eurotiomycetes</taxon>
        <taxon>Eurotiomycetidae</taxon>
        <taxon>Eurotiales</taxon>
        <taxon>Trichocomaceae</taxon>
        <taxon>Talaromyces</taxon>
        <taxon>Talaromyces sect. Islandici</taxon>
    </lineage>
</organism>
<feature type="compositionally biased region" description="Polar residues" evidence="1">
    <location>
        <begin position="103"/>
        <end position="118"/>
    </location>
</feature>
<dbReference type="Proteomes" id="UP000509510">
    <property type="component" value="Chromosome IV"/>
</dbReference>
<evidence type="ECO:0000313" key="2">
    <source>
        <dbReference type="EMBL" id="QKX61231.1"/>
    </source>
</evidence>
<feature type="compositionally biased region" description="Basic and acidic residues" evidence="1">
    <location>
        <begin position="48"/>
        <end position="57"/>
    </location>
</feature>
<feature type="compositionally biased region" description="Polar residues" evidence="1">
    <location>
        <begin position="291"/>
        <end position="304"/>
    </location>
</feature>
<name>A0A7H8R679_TALRU</name>
<feature type="region of interest" description="Disordered" evidence="1">
    <location>
        <begin position="1"/>
        <end position="125"/>
    </location>
</feature>
<reference evidence="3" key="1">
    <citation type="submission" date="2020-06" db="EMBL/GenBank/DDBJ databases">
        <title>A chromosome-scale genome assembly of Talaromyces rugulosus W13939.</title>
        <authorList>
            <person name="Wang B."/>
            <person name="Guo L."/>
            <person name="Ye K."/>
            <person name="Wang L."/>
        </authorList>
    </citation>
    <scope>NUCLEOTIDE SEQUENCE [LARGE SCALE GENOMIC DNA]</scope>
    <source>
        <strain evidence="3">W13939</strain>
    </source>
</reference>
<sequence length="412" mass="44280">MDSRSDYTPTHQDGSRLSTSAWPQGSSGPALSPSVAVSHLPQQQSRQGDSRLDESTLARRTAALRQLHGNPKPLSRRPRDNKPITGRSSTLASQPVLVRSYSPGVNGSSRSSANMPSDSESRRRCEMPSIDDFNIEAILNAIEPDIRSTLDSIAEICGRSKLSLANEYGSHIAPFAEINTPLGGLVTVEEASVSSERLANADGNNVVIIDGENENYNSTIGLLENLRTTAFATGYRQTPGRPSEDQVNSEQSNGHDIVAGEASPSEVPVVRLEAPSKTSKPVGKALLAPASGSSTAAKQSTITSPPMLSETLLEAQGNRSSWPSVPPDTPQGSPTLRSTSFAANRQACFQNQLVDRKSFIREVQDWLDWLKTIAQREKHSPQSIEPQARSAEITLRAVLARDQDQAIAVPSA</sequence>
<feature type="region of interest" description="Disordered" evidence="1">
    <location>
        <begin position="315"/>
        <end position="334"/>
    </location>
</feature>
<proteinExistence type="predicted"/>
<feature type="region of interest" description="Disordered" evidence="1">
    <location>
        <begin position="234"/>
        <end position="304"/>
    </location>
</feature>
<dbReference type="KEGG" id="trg:TRUGW13939_08378"/>
<evidence type="ECO:0000313" key="3">
    <source>
        <dbReference type="Proteomes" id="UP000509510"/>
    </source>
</evidence>
<dbReference type="EMBL" id="CP055901">
    <property type="protein sequence ID" value="QKX61231.1"/>
    <property type="molecule type" value="Genomic_DNA"/>
</dbReference>
<dbReference type="AlphaFoldDB" id="A0A7H8R679"/>
<feature type="compositionally biased region" description="Polar residues" evidence="1">
    <location>
        <begin position="1"/>
        <end position="29"/>
    </location>
</feature>
<dbReference type="OrthoDB" id="5339332at2759"/>